<organism evidence="1 2">
    <name type="scientific">Nephila pilipes</name>
    <name type="common">Giant wood spider</name>
    <name type="synonym">Nephila maculata</name>
    <dbReference type="NCBI Taxonomy" id="299642"/>
    <lineage>
        <taxon>Eukaryota</taxon>
        <taxon>Metazoa</taxon>
        <taxon>Ecdysozoa</taxon>
        <taxon>Arthropoda</taxon>
        <taxon>Chelicerata</taxon>
        <taxon>Arachnida</taxon>
        <taxon>Araneae</taxon>
        <taxon>Araneomorphae</taxon>
        <taxon>Entelegynae</taxon>
        <taxon>Araneoidea</taxon>
        <taxon>Nephilidae</taxon>
        <taxon>Nephila</taxon>
    </lineage>
</organism>
<keyword evidence="2" id="KW-1185">Reference proteome</keyword>
<dbReference type="EMBL" id="BMAW01082164">
    <property type="protein sequence ID" value="GFU27788.1"/>
    <property type="molecule type" value="Genomic_DNA"/>
</dbReference>
<dbReference type="Proteomes" id="UP000887013">
    <property type="component" value="Unassembled WGS sequence"/>
</dbReference>
<evidence type="ECO:0000313" key="2">
    <source>
        <dbReference type="Proteomes" id="UP000887013"/>
    </source>
</evidence>
<dbReference type="AlphaFoldDB" id="A0A8X6UJL6"/>
<accession>A0A8X6UJL6</accession>
<gene>
    <name evidence="1" type="ORF">NPIL_542151</name>
</gene>
<reference evidence="1" key="1">
    <citation type="submission" date="2020-08" db="EMBL/GenBank/DDBJ databases">
        <title>Multicomponent nature underlies the extraordinary mechanical properties of spider dragline silk.</title>
        <authorList>
            <person name="Kono N."/>
            <person name="Nakamura H."/>
            <person name="Mori M."/>
            <person name="Yoshida Y."/>
            <person name="Ohtoshi R."/>
            <person name="Malay A.D."/>
            <person name="Moran D.A.P."/>
            <person name="Tomita M."/>
            <person name="Numata K."/>
            <person name="Arakawa K."/>
        </authorList>
    </citation>
    <scope>NUCLEOTIDE SEQUENCE</scope>
</reference>
<proteinExistence type="predicted"/>
<evidence type="ECO:0000313" key="1">
    <source>
        <dbReference type="EMBL" id="GFU27788.1"/>
    </source>
</evidence>
<protein>
    <submittedName>
        <fullName evidence="1">Uncharacterized protein</fullName>
    </submittedName>
</protein>
<comment type="caution">
    <text evidence="1">The sequence shown here is derived from an EMBL/GenBank/DDBJ whole genome shotgun (WGS) entry which is preliminary data.</text>
</comment>
<name>A0A8X6UJL6_NEPPI</name>
<sequence length="136" mass="15313">MQPSQSEQETPLHAWGACHNGEPIRSSRHKNRQQLEKPVCILKWVATYPRVCFDSLVLALKHIPLEAANINSSFKLHSLAIFQLQITEASCFCSLGMECCCRVSSLPDANQEKVLDSKCATFDSRKDVLQMSSRTF</sequence>